<accession>L1LF93</accession>
<dbReference type="EMBL" id="ACOU01000002">
    <property type="protein sequence ID" value="EKX73915.1"/>
    <property type="molecule type" value="Genomic_DNA"/>
</dbReference>
<comment type="caution">
    <text evidence="12">The sequence shown here is derived from an EMBL/GenBank/DDBJ whole genome shotgun (WGS) entry which is preliminary data.</text>
</comment>
<keyword evidence="4 7" id="KW-0963">Cytoplasm</keyword>
<feature type="region of interest" description="Disordered" evidence="8">
    <location>
        <begin position="442"/>
        <end position="462"/>
    </location>
</feature>
<dbReference type="PANTHER" id="PTHR12746">
    <property type="entry name" value="NONSENSE-MEDIATED MRNA DECAY PROTEIN 3"/>
    <property type="match status" value="1"/>
</dbReference>
<keyword evidence="5 7" id="KW-0653">Protein transport</keyword>
<keyword evidence="13" id="KW-1185">Reference proteome</keyword>
<reference evidence="12 13" key="1">
    <citation type="journal article" date="2012" name="BMC Genomics">
        <title>Comparative genomic analysis and phylogenetic position of Theileria equi.</title>
        <authorList>
            <person name="Kappmeyer L.S."/>
            <person name="Thiagarajan M."/>
            <person name="Herndon D.R."/>
            <person name="Ramsay J.D."/>
            <person name="Caler E."/>
            <person name="Djikeng A."/>
            <person name="Gillespie J.J."/>
            <person name="Lau A.O."/>
            <person name="Roalson E.H."/>
            <person name="Silva J.C."/>
            <person name="Silva M.G."/>
            <person name="Suarez C.E."/>
            <person name="Ueti M.W."/>
            <person name="Nene V.M."/>
            <person name="Mealey R.H."/>
            <person name="Knowles D.P."/>
            <person name="Brayton K.A."/>
        </authorList>
    </citation>
    <scope>NUCLEOTIDE SEQUENCE [LARGE SCALE GENOMIC DNA]</scope>
    <source>
        <strain evidence="12 13">WA</strain>
    </source>
</reference>
<dbReference type="RefSeq" id="XP_004833367.1">
    <property type="nucleotide sequence ID" value="XM_004833310.1"/>
</dbReference>
<evidence type="ECO:0000256" key="6">
    <source>
        <dbReference type="ARBA" id="ARBA00023242"/>
    </source>
</evidence>
<keyword evidence="3 7" id="KW-0813">Transport</keyword>
<dbReference type="STRING" id="1537102.L1LF93"/>
<evidence type="ECO:0000256" key="5">
    <source>
        <dbReference type="ARBA" id="ARBA00022927"/>
    </source>
</evidence>
<dbReference type="InterPro" id="IPR039768">
    <property type="entry name" value="Nmd3"/>
</dbReference>
<organism evidence="12 13">
    <name type="scientific">Theileria equi strain WA</name>
    <dbReference type="NCBI Taxonomy" id="1537102"/>
    <lineage>
        <taxon>Eukaryota</taxon>
        <taxon>Sar</taxon>
        <taxon>Alveolata</taxon>
        <taxon>Apicomplexa</taxon>
        <taxon>Aconoidasida</taxon>
        <taxon>Piroplasmida</taxon>
        <taxon>Theileriidae</taxon>
        <taxon>Theileria</taxon>
    </lineage>
</organism>
<evidence type="ECO:0000313" key="13">
    <source>
        <dbReference type="Proteomes" id="UP000031512"/>
    </source>
</evidence>
<dbReference type="InterPro" id="IPR007064">
    <property type="entry name" value="Nmd3_N"/>
</dbReference>
<evidence type="ECO:0000256" key="8">
    <source>
        <dbReference type="SAM" id="MobiDB-lite"/>
    </source>
</evidence>
<protein>
    <recommendedName>
        <fullName evidence="2 7">60S ribosomal export protein NMD3</fullName>
    </recommendedName>
</protein>
<evidence type="ECO:0000256" key="4">
    <source>
        <dbReference type="ARBA" id="ARBA00022490"/>
    </source>
</evidence>
<dbReference type="KEGG" id="beq:BEWA_039530"/>
<dbReference type="eggNOG" id="KOG2613">
    <property type="taxonomic scope" value="Eukaryota"/>
</dbReference>
<dbReference type="GO" id="GO:0043023">
    <property type="term" value="F:ribosomal large subunit binding"/>
    <property type="evidence" value="ECO:0007669"/>
    <property type="project" value="InterPro"/>
</dbReference>
<dbReference type="Pfam" id="PF21193">
    <property type="entry name" value="NMD_SH3"/>
    <property type="match status" value="1"/>
</dbReference>
<dbReference type="Proteomes" id="UP000031512">
    <property type="component" value="Unassembled WGS sequence"/>
</dbReference>
<dbReference type="GO" id="GO:0015031">
    <property type="term" value="P:protein transport"/>
    <property type="evidence" value="ECO:0007669"/>
    <property type="project" value="UniProtKB-KW"/>
</dbReference>
<evidence type="ECO:0000256" key="2">
    <source>
        <dbReference type="ARBA" id="ARBA00017035"/>
    </source>
</evidence>
<name>L1LF93_THEEQ</name>
<feature type="domain" description="60S ribosomal export protein NMD3 SH3" evidence="11">
    <location>
        <begin position="243"/>
        <end position="290"/>
    </location>
</feature>
<evidence type="ECO:0000259" key="10">
    <source>
        <dbReference type="Pfam" id="PF21192"/>
    </source>
</evidence>
<dbReference type="PANTHER" id="PTHR12746:SF2">
    <property type="entry name" value="60S RIBOSOMAL EXPORT PROTEIN NMD3"/>
    <property type="match status" value="1"/>
</dbReference>
<keyword evidence="6 7" id="KW-0539">Nucleus</keyword>
<evidence type="ECO:0000259" key="9">
    <source>
        <dbReference type="Pfam" id="PF04981"/>
    </source>
</evidence>
<evidence type="ECO:0000313" key="12">
    <source>
        <dbReference type="EMBL" id="EKX73915.1"/>
    </source>
</evidence>
<comment type="similarity">
    <text evidence="1 7">Belongs to the NMD3 family.</text>
</comment>
<evidence type="ECO:0000259" key="11">
    <source>
        <dbReference type="Pfam" id="PF21193"/>
    </source>
</evidence>
<dbReference type="Pfam" id="PF21192">
    <property type="entry name" value="OB_NMD3"/>
    <property type="match status" value="1"/>
</dbReference>
<evidence type="ECO:0000256" key="3">
    <source>
        <dbReference type="ARBA" id="ARBA00022448"/>
    </source>
</evidence>
<comment type="function">
    <text evidence="7">Acts as an adapter for the XPO1/CRM1-mediated export of the 60S ribosomal subunit.</text>
</comment>
<evidence type="ECO:0000256" key="7">
    <source>
        <dbReference type="RuleBase" id="RU364108"/>
    </source>
</evidence>
<dbReference type="GO" id="GO:0005634">
    <property type="term" value="C:nucleus"/>
    <property type="evidence" value="ECO:0007669"/>
    <property type="project" value="UniProtKB-SubCell"/>
</dbReference>
<dbReference type="GeneID" id="15807363"/>
<feature type="domain" description="Nmd3 N-terminal" evidence="9">
    <location>
        <begin position="64"/>
        <end position="240"/>
    </location>
</feature>
<dbReference type="OrthoDB" id="203821at2759"/>
<dbReference type="Pfam" id="PF04981">
    <property type="entry name" value="NMD3"/>
    <property type="match status" value="1"/>
</dbReference>
<dbReference type="GO" id="GO:0005737">
    <property type="term" value="C:cytoplasm"/>
    <property type="evidence" value="ECO:0007669"/>
    <property type="project" value="UniProtKB-SubCell"/>
</dbReference>
<dbReference type="InterPro" id="IPR048899">
    <property type="entry name" value="NMD_SH3"/>
</dbReference>
<dbReference type="InterPro" id="IPR048898">
    <property type="entry name" value="OB_NMD3"/>
</dbReference>
<dbReference type="AlphaFoldDB" id="L1LF93"/>
<feature type="domain" description="60S ribosomal export protein NMD3 OB-fold" evidence="10">
    <location>
        <begin position="307"/>
        <end position="393"/>
    </location>
</feature>
<dbReference type="VEuPathDB" id="PiroplasmaDB:BEWA_039530"/>
<proteinExistence type="inferred from homology"/>
<gene>
    <name evidence="12" type="ORF">BEWA_039530</name>
</gene>
<evidence type="ECO:0000256" key="1">
    <source>
        <dbReference type="ARBA" id="ARBA00009794"/>
    </source>
</evidence>
<comment type="subcellular location">
    <subcellularLocation>
        <location evidence="7">Cytoplasm</location>
    </subcellularLocation>
    <subcellularLocation>
        <location evidence="7">Nucleus</location>
    </subcellularLocation>
</comment>
<dbReference type="GO" id="GO:0000055">
    <property type="term" value="P:ribosomal large subunit export from nucleus"/>
    <property type="evidence" value="ECO:0007669"/>
    <property type="project" value="TreeGrafter"/>
</dbReference>
<sequence length="480" mass="56121">MLPLWRVRRGSYVFQDVLYVSSQKRRPESERINALYDLAVLYLRKILSRSMVCFIDSLSTKFRINCELESKELLSLCLKKIKGINLLKIIDAKFNWTEPHSKKLKLQILVQKEVENNCIVEQTLFVEFTIRSTQCAACKQMYTPHTWKALVQIRQKTKDKKHMLLLEQIILKNNAHENVLNILSRRNGFDLHFANRPDAQKFAEFVSDKIVSQLKNSKKLITADMSNNKYNYKYTIHVSLIPVCTDDVVFLTPKVASMYGGISPFLLCVNLTSTITLLDPFTLRKLDISSDKYWRNPFSSLFTKFNLCEFIILNVDRDYSKKWDDSPYELVDVEVMAVNSSKIIYTKSHLGKSLTVGSTFSGYDISRINLNGLSEEETDIENRIPFEVILVRKTKKPTSKHNWVLKRIFTNKKDQDEEMEEIDEDELLDFKDEIMSKKELHNQIDFYRNPKSPKNKTEDEDVNSISVQLKELSLHDQEYF</sequence>